<sequence>MKERRTMTGHQICVEAVDTFGDGPQQIKAIEELAELQAVLARDMNCLQVTDEEIIDEIADVHIMTQQMAIIFGEKEVVQRINEKLERLKRMIDEENAHGHKEREA</sequence>
<accession>A0A8S5UYQ2</accession>
<protein>
    <submittedName>
        <fullName evidence="1">Nucleoside triphosphate pyrophosphohydrolase</fullName>
    </submittedName>
</protein>
<evidence type="ECO:0000313" key="1">
    <source>
        <dbReference type="EMBL" id="DAF99613.1"/>
    </source>
</evidence>
<dbReference type="CDD" id="cd11539">
    <property type="entry name" value="NTP-PPase_u2"/>
    <property type="match status" value="1"/>
</dbReference>
<organism evidence="1">
    <name type="scientific">Siphoviridae sp. ctkKt3</name>
    <dbReference type="NCBI Taxonomy" id="2825642"/>
    <lineage>
        <taxon>Viruses</taxon>
        <taxon>Duplodnaviria</taxon>
        <taxon>Heunggongvirae</taxon>
        <taxon>Uroviricota</taxon>
        <taxon>Caudoviricetes</taxon>
    </lineage>
</organism>
<name>A0A8S5UYQ2_9CAUD</name>
<dbReference type="EMBL" id="BK016169">
    <property type="protein sequence ID" value="DAF99613.1"/>
    <property type="molecule type" value="Genomic_DNA"/>
</dbReference>
<reference evidence="1" key="1">
    <citation type="journal article" date="2021" name="Proc. Natl. Acad. Sci. U.S.A.">
        <title>A Catalog of Tens of Thousands of Viruses from Human Metagenomes Reveals Hidden Associations with Chronic Diseases.</title>
        <authorList>
            <person name="Tisza M.J."/>
            <person name="Buck C.B."/>
        </authorList>
    </citation>
    <scope>NUCLEOTIDE SEQUENCE</scope>
    <source>
        <strain evidence="1">CtkKt3</strain>
    </source>
</reference>
<proteinExistence type="predicted"/>